<gene>
    <name evidence="16" type="ORF">Micbo1qcDRAFT_168243</name>
</gene>
<evidence type="ECO:0000256" key="8">
    <source>
        <dbReference type="ARBA" id="ARBA00049598"/>
    </source>
</evidence>
<dbReference type="GO" id="GO:0070761">
    <property type="term" value="C:pre-snoRNP complex"/>
    <property type="evidence" value="ECO:0007669"/>
    <property type="project" value="TreeGrafter"/>
</dbReference>
<dbReference type="InterPro" id="IPR007529">
    <property type="entry name" value="Znf_HIT"/>
</dbReference>
<keyword evidence="17" id="KW-1185">Reference proteome</keyword>
<evidence type="ECO:0000259" key="15">
    <source>
        <dbReference type="PROSITE" id="PS51083"/>
    </source>
</evidence>
<protein>
    <recommendedName>
        <fullName evidence="11">Box C/D snoRNA protein 1</fullName>
    </recommendedName>
    <alternativeName>
        <fullName evidence="12">Zinc finger HIT domain-containing protein 6</fullName>
    </alternativeName>
</protein>
<keyword evidence="3" id="KW-0597">Phosphoprotein</keyword>
<dbReference type="InParanoid" id="A0A136IPA6"/>
<dbReference type="FunFam" id="3.30.60.190:FF:000001">
    <property type="entry name" value="box C/D snoRNA protein 1"/>
    <property type="match status" value="1"/>
</dbReference>
<dbReference type="Proteomes" id="UP000070501">
    <property type="component" value="Unassembled WGS sequence"/>
</dbReference>
<comment type="subunit">
    <text evidence="10">Interacts with FBL, SNU13, NOP58, NUFIP1, RUVBL1, RUVBL2 and TAF9. Interacts (via HIT-type zinc finger) with the RUVBL1/RUVBL2 complex in the presence of ADP.</text>
</comment>
<evidence type="ECO:0000256" key="7">
    <source>
        <dbReference type="ARBA" id="ARBA00022843"/>
    </source>
</evidence>
<keyword evidence="1" id="KW-1017">Isopeptide bond</keyword>
<feature type="compositionally biased region" description="Basic and acidic residues" evidence="14">
    <location>
        <begin position="100"/>
        <end position="130"/>
    </location>
</feature>
<dbReference type="InterPro" id="IPR057721">
    <property type="entry name" value="BCD1_alpha/beta"/>
</dbReference>
<evidence type="ECO:0000256" key="11">
    <source>
        <dbReference type="ARBA" id="ARBA00068630"/>
    </source>
</evidence>
<keyword evidence="5 13" id="KW-0863">Zinc-finger</keyword>
<evidence type="ECO:0000256" key="4">
    <source>
        <dbReference type="ARBA" id="ARBA00022723"/>
    </source>
</evidence>
<dbReference type="InterPro" id="IPR051639">
    <property type="entry name" value="BCD1"/>
</dbReference>
<feature type="compositionally biased region" description="Polar residues" evidence="14">
    <location>
        <begin position="261"/>
        <end position="271"/>
    </location>
</feature>
<evidence type="ECO:0000256" key="6">
    <source>
        <dbReference type="ARBA" id="ARBA00022833"/>
    </source>
</evidence>
<keyword evidence="2" id="KW-0690">Ribosome biogenesis</keyword>
<evidence type="ECO:0000313" key="16">
    <source>
        <dbReference type="EMBL" id="KXJ86747.1"/>
    </source>
</evidence>
<feature type="domain" description="HIT-type" evidence="15">
    <location>
        <begin position="10"/>
        <end position="44"/>
    </location>
</feature>
<evidence type="ECO:0000256" key="10">
    <source>
        <dbReference type="ARBA" id="ARBA00061949"/>
    </source>
</evidence>
<reference evidence="17" key="1">
    <citation type="submission" date="2016-02" db="EMBL/GenBank/DDBJ databases">
        <title>Draft genome sequence of Microdochium bolleyi, a fungal endophyte of beachgrass.</title>
        <authorList>
            <consortium name="DOE Joint Genome Institute"/>
            <person name="David A.S."/>
            <person name="May G."/>
            <person name="Haridas S."/>
            <person name="Lim J."/>
            <person name="Wang M."/>
            <person name="Labutti K."/>
            <person name="Lipzen A."/>
            <person name="Barry K."/>
            <person name="Grigoriev I.V."/>
        </authorList>
    </citation>
    <scope>NUCLEOTIDE SEQUENCE [LARGE SCALE GENOMIC DNA]</scope>
    <source>
        <strain evidence="17">J235TASD1</strain>
    </source>
</reference>
<keyword evidence="4" id="KW-0479">Metal-binding</keyword>
<evidence type="ECO:0000256" key="9">
    <source>
        <dbReference type="ARBA" id="ARBA00049654"/>
    </source>
</evidence>
<name>A0A136IPA6_9PEZI</name>
<dbReference type="AlphaFoldDB" id="A0A136IPA6"/>
<dbReference type="GO" id="GO:0000463">
    <property type="term" value="P:maturation of LSU-rRNA from tricistronic rRNA transcript (SSU-rRNA, 5.8S rRNA, LSU-rRNA)"/>
    <property type="evidence" value="ECO:0007669"/>
    <property type="project" value="TreeGrafter"/>
</dbReference>
<evidence type="ECO:0000256" key="14">
    <source>
        <dbReference type="SAM" id="MobiDB-lite"/>
    </source>
</evidence>
<keyword evidence="7" id="KW-0832">Ubl conjugation</keyword>
<dbReference type="PANTHER" id="PTHR13483:SF11">
    <property type="entry name" value="ZINC FINGER HIT DOMAIN-CONTAINING PROTEIN 3"/>
    <property type="match status" value="1"/>
</dbReference>
<dbReference type="GO" id="GO:0005634">
    <property type="term" value="C:nucleus"/>
    <property type="evidence" value="ECO:0007669"/>
    <property type="project" value="TreeGrafter"/>
</dbReference>
<evidence type="ECO:0000256" key="5">
    <source>
        <dbReference type="ARBA" id="ARBA00022771"/>
    </source>
</evidence>
<keyword evidence="6" id="KW-0862">Zinc</keyword>
<feature type="compositionally biased region" description="Acidic residues" evidence="14">
    <location>
        <begin position="419"/>
        <end position="428"/>
    </location>
</feature>
<dbReference type="PROSITE" id="PS51083">
    <property type="entry name" value="ZF_HIT"/>
    <property type="match status" value="1"/>
</dbReference>
<dbReference type="GO" id="GO:0048254">
    <property type="term" value="P:snoRNA localization"/>
    <property type="evidence" value="ECO:0007669"/>
    <property type="project" value="TreeGrafter"/>
</dbReference>
<evidence type="ECO:0000256" key="13">
    <source>
        <dbReference type="PROSITE-ProRule" id="PRU00453"/>
    </source>
</evidence>
<dbReference type="Gene3D" id="3.30.60.190">
    <property type="match status" value="1"/>
</dbReference>
<dbReference type="EMBL" id="KQ964266">
    <property type="protein sequence ID" value="KXJ86747.1"/>
    <property type="molecule type" value="Genomic_DNA"/>
</dbReference>
<organism evidence="16 17">
    <name type="scientific">Microdochium bolleyi</name>
    <dbReference type="NCBI Taxonomy" id="196109"/>
    <lineage>
        <taxon>Eukaryota</taxon>
        <taxon>Fungi</taxon>
        <taxon>Dikarya</taxon>
        <taxon>Ascomycota</taxon>
        <taxon>Pezizomycotina</taxon>
        <taxon>Sordariomycetes</taxon>
        <taxon>Xylariomycetidae</taxon>
        <taxon>Xylariales</taxon>
        <taxon>Microdochiaceae</taxon>
        <taxon>Microdochium</taxon>
    </lineage>
</organism>
<dbReference type="PANTHER" id="PTHR13483">
    <property type="entry name" value="BOX C_D SNORNA PROTEIN 1-RELATED"/>
    <property type="match status" value="1"/>
</dbReference>
<evidence type="ECO:0000256" key="2">
    <source>
        <dbReference type="ARBA" id="ARBA00022517"/>
    </source>
</evidence>
<comment type="function">
    <text evidence="8">Required for box C/D snoRNAs accumulation involved in snoRNA processing, snoRNA transport to the nucleolus and ribosome biogenesis.</text>
</comment>
<sequence length="468" mass="52421">MADPLLTSLCTICHIQSPKYKCPRCATRTCSLQCIKKHKKWSSCSGERDPTVYLPPTKLKTDAGIDHDYNFLTKIERSIETADKIMREERDIVPPGGQQQHKEQGGRQQHRDNHHPNKRARFNDGRHGGHDEQVVGNYSRRWDKNSQFRLRKLGIHVSTVPYGMTRSRENKTSWNKRTRTMNWQVEWFVHGNAVAEADRSTSEATSKDACASYPTRILHKILDETPLAEGFEAGLAWSRHAQLTEEERALEKSTKKKDEQQPQQSKTLTKTNPKDQQHRVACGQNFSSAAWAAHLATTQSSTTSAWYAAPPDLSPSTANKPIESDYQFFYQKPRIPSRQTQKLIPLSPADTLARILPGFEIVEFPAIHVFPKGASLPQGYALDEPQKQRGMPVRPRPNTTTPDHNGKRKAEGLVGYVSSDEDSDEADAEQARADGEAAEEDAADTTSSAESSSEEEGDEESDLDMAGA</sequence>
<evidence type="ECO:0000313" key="17">
    <source>
        <dbReference type="Proteomes" id="UP000070501"/>
    </source>
</evidence>
<dbReference type="Pfam" id="PF04438">
    <property type="entry name" value="zf-HIT"/>
    <property type="match status" value="1"/>
</dbReference>
<dbReference type="SUPFAM" id="SSF144232">
    <property type="entry name" value="HIT/MYND zinc finger-like"/>
    <property type="match status" value="1"/>
</dbReference>
<dbReference type="GO" id="GO:0000492">
    <property type="term" value="P:box C/D snoRNP assembly"/>
    <property type="evidence" value="ECO:0007669"/>
    <property type="project" value="TreeGrafter"/>
</dbReference>
<evidence type="ECO:0000256" key="1">
    <source>
        <dbReference type="ARBA" id="ARBA00022499"/>
    </source>
</evidence>
<feature type="compositionally biased region" description="Acidic residues" evidence="14">
    <location>
        <begin position="452"/>
        <end position="468"/>
    </location>
</feature>
<proteinExistence type="inferred from homology"/>
<dbReference type="STRING" id="196109.A0A136IPA6"/>
<evidence type="ECO:0000256" key="3">
    <source>
        <dbReference type="ARBA" id="ARBA00022553"/>
    </source>
</evidence>
<comment type="similarity">
    <text evidence="9">Belongs to the BCD1 family.</text>
</comment>
<feature type="region of interest" description="Disordered" evidence="14">
    <location>
        <begin position="93"/>
        <end position="130"/>
    </location>
</feature>
<dbReference type="GO" id="GO:0008270">
    <property type="term" value="F:zinc ion binding"/>
    <property type="evidence" value="ECO:0007669"/>
    <property type="project" value="UniProtKB-UniRule"/>
</dbReference>
<dbReference type="OrthoDB" id="272357at2759"/>
<feature type="compositionally biased region" description="Basic and acidic residues" evidence="14">
    <location>
        <begin position="246"/>
        <end position="260"/>
    </location>
</feature>
<feature type="region of interest" description="Disordered" evidence="14">
    <location>
        <begin position="378"/>
        <end position="468"/>
    </location>
</feature>
<dbReference type="CDD" id="cd23023">
    <property type="entry name" value="zf-HIT_BCD1"/>
    <property type="match status" value="1"/>
</dbReference>
<evidence type="ECO:0000256" key="12">
    <source>
        <dbReference type="ARBA" id="ARBA00077531"/>
    </source>
</evidence>
<dbReference type="Pfam" id="PF25790">
    <property type="entry name" value="BCD1"/>
    <property type="match status" value="1"/>
</dbReference>
<accession>A0A136IPA6</accession>
<feature type="region of interest" description="Disordered" evidence="14">
    <location>
        <begin position="246"/>
        <end position="278"/>
    </location>
</feature>